<feature type="region of interest" description="Disordered" evidence="1">
    <location>
        <begin position="276"/>
        <end position="341"/>
    </location>
</feature>
<name>A0ABR1SEP4_9PEZI</name>
<sequence length="341" mass="36883">MAGVLFTQYPLQSGTPVGAPTNTLWLPPQTTPFTHRQSADSVCSASVRCYSNDDKSWCGPSYSYWGKDTLATTERYPECFPDGYYNLDFEPAAAYPGMECRAGWTTACETTFRANSQEVSQAWCCPGDGEYHCSTSRFDKLQRTGATMRVCVSRVTDLTFAATTYTIVDPSATPAEVSRVGASTWSSTVPLEEAWPYRIQVFPLQLPAQTASPTTSAGSTDTTIVAKNATGAAEGRAGTALSKGQIAGIVVGSIMFLSLIGTAILVLILIRRRRRHQRGVGDDGDDPRRDRPELPVLEFPRAELEAHGLYPEMDDQRGPVEAPDTEAQSRSPRGAGGASTK</sequence>
<reference evidence="3 4" key="1">
    <citation type="submission" date="2023-01" db="EMBL/GenBank/DDBJ databases">
        <title>Analysis of 21 Apiospora genomes using comparative genomics revels a genus with tremendous synthesis potential of carbohydrate active enzymes and secondary metabolites.</title>
        <authorList>
            <person name="Sorensen T."/>
        </authorList>
    </citation>
    <scope>NUCLEOTIDE SEQUENCE [LARGE SCALE GENOMIC DNA]</scope>
    <source>
        <strain evidence="3 4">CBS 33761</strain>
    </source>
</reference>
<evidence type="ECO:0000256" key="1">
    <source>
        <dbReference type="SAM" id="MobiDB-lite"/>
    </source>
</evidence>
<feature type="transmembrane region" description="Helical" evidence="2">
    <location>
        <begin position="246"/>
        <end position="270"/>
    </location>
</feature>
<dbReference type="EMBL" id="JAQQWK010000010">
    <property type="protein sequence ID" value="KAK8029773.1"/>
    <property type="molecule type" value="Genomic_DNA"/>
</dbReference>
<protein>
    <submittedName>
        <fullName evidence="3">Uncharacterized protein</fullName>
    </submittedName>
</protein>
<evidence type="ECO:0000313" key="3">
    <source>
        <dbReference type="EMBL" id="KAK8029773.1"/>
    </source>
</evidence>
<keyword evidence="4" id="KW-1185">Reference proteome</keyword>
<dbReference type="Proteomes" id="UP001444661">
    <property type="component" value="Unassembled WGS sequence"/>
</dbReference>
<proteinExistence type="predicted"/>
<comment type="caution">
    <text evidence="3">The sequence shown here is derived from an EMBL/GenBank/DDBJ whole genome shotgun (WGS) entry which is preliminary data.</text>
</comment>
<accession>A0ABR1SEP4</accession>
<gene>
    <name evidence="3" type="ORF">PG993_011064</name>
</gene>
<keyword evidence="2" id="KW-1133">Transmembrane helix</keyword>
<keyword evidence="2" id="KW-0812">Transmembrane</keyword>
<evidence type="ECO:0000256" key="2">
    <source>
        <dbReference type="SAM" id="Phobius"/>
    </source>
</evidence>
<evidence type="ECO:0000313" key="4">
    <source>
        <dbReference type="Proteomes" id="UP001444661"/>
    </source>
</evidence>
<keyword evidence="2" id="KW-0472">Membrane</keyword>
<organism evidence="3 4">
    <name type="scientific">Apiospora rasikravindrae</name>
    <dbReference type="NCBI Taxonomy" id="990691"/>
    <lineage>
        <taxon>Eukaryota</taxon>
        <taxon>Fungi</taxon>
        <taxon>Dikarya</taxon>
        <taxon>Ascomycota</taxon>
        <taxon>Pezizomycotina</taxon>
        <taxon>Sordariomycetes</taxon>
        <taxon>Xylariomycetidae</taxon>
        <taxon>Amphisphaeriales</taxon>
        <taxon>Apiosporaceae</taxon>
        <taxon>Apiospora</taxon>
    </lineage>
</organism>